<keyword evidence="1" id="KW-1133">Transmembrane helix</keyword>
<evidence type="ECO:0000313" key="2">
    <source>
        <dbReference type="EMBL" id="CDW48495.1"/>
    </source>
</evidence>
<protein>
    <submittedName>
        <fullName evidence="2">Uncharacterized protein</fullName>
    </submittedName>
</protein>
<keyword evidence="1" id="KW-0472">Membrane</keyword>
<name>A0A0K2VDR9_LEPSM</name>
<dbReference type="AlphaFoldDB" id="A0A0K2VDR9"/>
<evidence type="ECO:0000256" key="1">
    <source>
        <dbReference type="SAM" id="Phobius"/>
    </source>
</evidence>
<accession>A0A0K2VDR9</accession>
<feature type="transmembrane region" description="Helical" evidence="1">
    <location>
        <begin position="14"/>
        <end position="35"/>
    </location>
</feature>
<reference evidence="2" key="1">
    <citation type="submission" date="2014-05" db="EMBL/GenBank/DDBJ databases">
        <authorList>
            <person name="Chronopoulou M."/>
        </authorList>
    </citation>
    <scope>NUCLEOTIDE SEQUENCE</scope>
    <source>
        <tissue evidence="2">Whole organism</tissue>
    </source>
</reference>
<dbReference type="EMBL" id="HACA01031134">
    <property type="protein sequence ID" value="CDW48495.1"/>
    <property type="molecule type" value="Transcribed_RNA"/>
</dbReference>
<sequence length="87" mass="10542">MDNFFNGPSFRKRLILMAFFIKTFHILLQVIYLWVRFIICSVRHIFSLYLEIRYHVNGNLKFNHQHLLIIRDATQIIGVGENIFRIF</sequence>
<organism evidence="2">
    <name type="scientific">Lepeophtheirus salmonis</name>
    <name type="common">Salmon louse</name>
    <name type="synonym">Caligus salmonis</name>
    <dbReference type="NCBI Taxonomy" id="72036"/>
    <lineage>
        <taxon>Eukaryota</taxon>
        <taxon>Metazoa</taxon>
        <taxon>Ecdysozoa</taxon>
        <taxon>Arthropoda</taxon>
        <taxon>Crustacea</taxon>
        <taxon>Multicrustacea</taxon>
        <taxon>Hexanauplia</taxon>
        <taxon>Copepoda</taxon>
        <taxon>Siphonostomatoida</taxon>
        <taxon>Caligidae</taxon>
        <taxon>Lepeophtheirus</taxon>
    </lineage>
</organism>
<keyword evidence="1" id="KW-0812">Transmembrane</keyword>
<proteinExistence type="predicted"/>